<accession>A0ABV7GTI3</accession>
<organism evidence="3 4">
    <name type="scientific">Psychromarinibacter halotolerans</name>
    <dbReference type="NCBI Taxonomy" id="1775175"/>
    <lineage>
        <taxon>Bacteria</taxon>
        <taxon>Pseudomonadati</taxon>
        <taxon>Pseudomonadota</taxon>
        <taxon>Alphaproteobacteria</taxon>
        <taxon>Rhodobacterales</taxon>
        <taxon>Paracoccaceae</taxon>
        <taxon>Psychromarinibacter</taxon>
    </lineage>
</organism>
<name>A0ABV7GTI3_9RHOB</name>
<feature type="chain" id="PRO_5045455567" evidence="1">
    <location>
        <begin position="21"/>
        <end position="259"/>
    </location>
</feature>
<protein>
    <submittedName>
        <fullName evidence="3">Outer membrane lipoprotein-sorting protein</fullName>
    </submittedName>
</protein>
<dbReference type="Proteomes" id="UP001595632">
    <property type="component" value="Unassembled WGS sequence"/>
</dbReference>
<feature type="signal peptide" evidence="1">
    <location>
        <begin position="1"/>
        <end position="20"/>
    </location>
</feature>
<dbReference type="CDD" id="cd16329">
    <property type="entry name" value="LolA_like"/>
    <property type="match status" value="1"/>
</dbReference>
<dbReference type="RefSeq" id="WP_275634157.1">
    <property type="nucleotide sequence ID" value="NZ_JARGYD010000008.1"/>
</dbReference>
<dbReference type="Pfam" id="PF17131">
    <property type="entry name" value="LolA_like"/>
    <property type="match status" value="1"/>
</dbReference>
<evidence type="ECO:0000256" key="1">
    <source>
        <dbReference type="SAM" id="SignalP"/>
    </source>
</evidence>
<keyword evidence="3" id="KW-0449">Lipoprotein</keyword>
<feature type="domain" description="Uncharacterized protein TP-0789" evidence="2">
    <location>
        <begin position="74"/>
        <end position="257"/>
    </location>
</feature>
<gene>
    <name evidence="3" type="ORF">ACFOGP_19670</name>
</gene>
<evidence type="ECO:0000313" key="3">
    <source>
        <dbReference type="EMBL" id="MFC3144949.1"/>
    </source>
</evidence>
<sequence>MLFRFLLIALLSLTVLPASAQPAIEKGTAIAEEAASRNSGWGDLSVSGEMILTAGGASSTRRFDAQWVETGRGASRSLIVFRWPGDIQGTALLTHGYAGRNDDQWLWLPSLSKVRRISSSGRSGSFVGSEFAYEDMTDQEIGKFTHTWVQDGACPGGGTCHIVDRRPRTASGYSLQRVWFDTSNLTIRQVQYYDRRGAHVKTLAISGYRQYQGRFWRASRMVMQNHLTGKATTLTWSGYRFNAGVNPNALSPNALSRIR</sequence>
<reference evidence="4" key="1">
    <citation type="journal article" date="2019" name="Int. J. Syst. Evol. Microbiol.">
        <title>The Global Catalogue of Microorganisms (GCM) 10K type strain sequencing project: providing services to taxonomists for standard genome sequencing and annotation.</title>
        <authorList>
            <consortium name="The Broad Institute Genomics Platform"/>
            <consortium name="The Broad Institute Genome Sequencing Center for Infectious Disease"/>
            <person name="Wu L."/>
            <person name="Ma J."/>
        </authorList>
    </citation>
    <scope>NUCLEOTIDE SEQUENCE [LARGE SCALE GENOMIC DNA]</scope>
    <source>
        <strain evidence="4">KCTC 52366</strain>
    </source>
</reference>
<dbReference type="Gene3D" id="2.50.20.10">
    <property type="entry name" value="Lipoprotein localisation LolA/LolB/LppX"/>
    <property type="match status" value="1"/>
</dbReference>
<evidence type="ECO:0000259" key="2">
    <source>
        <dbReference type="Pfam" id="PF17131"/>
    </source>
</evidence>
<evidence type="ECO:0000313" key="4">
    <source>
        <dbReference type="Proteomes" id="UP001595632"/>
    </source>
</evidence>
<proteinExistence type="predicted"/>
<keyword evidence="4" id="KW-1185">Reference proteome</keyword>
<comment type="caution">
    <text evidence="3">The sequence shown here is derived from an EMBL/GenBank/DDBJ whole genome shotgun (WGS) entry which is preliminary data.</text>
</comment>
<dbReference type="EMBL" id="JBHRTB010000010">
    <property type="protein sequence ID" value="MFC3144949.1"/>
    <property type="molecule type" value="Genomic_DNA"/>
</dbReference>
<keyword evidence="1" id="KW-0732">Signal</keyword>
<dbReference type="InterPro" id="IPR033399">
    <property type="entry name" value="TP_0789-like"/>
</dbReference>